<proteinExistence type="predicted"/>
<dbReference type="AlphaFoldDB" id="A0A2I1DAV4"/>
<protein>
    <submittedName>
        <fullName evidence="4">Purine and uridine phosphorylase</fullName>
    </submittedName>
</protein>
<evidence type="ECO:0000313" key="4">
    <source>
        <dbReference type="EMBL" id="PKY07006.1"/>
    </source>
</evidence>
<dbReference type="Pfam" id="PF01048">
    <property type="entry name" value="PNP_UDP_1"/>
    <property type="match status" value="1"/>
</dbReference>
<feature type="domain" description="Nephrocystin 3-like N-terminal" evidence="3">
    <location>
        <begin position="378"/>
        <end position="541"/>
    </location>
</feature>
<dbReference type="VEuPathDB" id="FungiDB:P168DRAFT_308956"/>
<comment type="caution">
    <text evidence="4">The sequence shown here is derived from an EMBL/GenBank/DDBJ whole genome shotgun (WGS) entry which is preliminary data.</text>
</comment>
<dbReference type="InterPro" id="IPR053137">
    <property type="entry name" value="NLR-like"/>
</dbReference>
<evidence type="ECO:0000256" key="1">
    <source>
        <dbReference type="ARBA" id="ARBA00022737"/>
    </source>
</evidence>
<dbReference type="Proteomes" id="UP000234254">
    <property type="component" value="Unassembled WGS sequence"/>
</dbReference>
<feature type="domain" description="Nucleoside phosphorylase" evidence="2">
    <location>
        <begin position="201"/>
        <end position="316"/>
    </location>
</feature>
<dbReference type="PANTHER" id="PTHR46082">
    <property type="entry name" value="ATP/GTP-BINDING PROTEIN-RELATED"/>
    <property type="match status" value="1"/>
</dbReference>
<dbReference type="EMBL" id="MSFM01000002">
    <property type="protein sequence ID" value="PKY07006.1"/>
    <property type="molecule type" value="Genomic_DNA"/>
</dbReference>
<dbReference type="GO" id="GO:0009116">
    <property type="term" value="P:nucleoside metabolic process"/>
    <property type="evidence" value="ECO:0007669"/>
    <property type="project" value="InterPro"/>
</dbReference>
<dbReference type="OrthoDB" id="1577640at2759"/>
<evidence type="ECO:0000313" key="5">
    <source>
        <dbReference type="Proteomes" id="UP000234254"/>
    </source>
</evidence>
<dbReference type="Pfam" id="PF24883">
    <property type="entry name" value="NPHP3_N"/>
    <property type="match status" value="1"/>
</dbReference>
<dbReference type="Gene3D" id="3.40.50.300">
    <property type="entry name" value="P-loop containing nucleotide triphosphate hydrolases"/>
    <property type="match status" value="1"/>
</dbReference>
<dbReference type="GeneID" id="36546773"/>
<dbReference type="InterPro" id="IPR056884">
    <property type="entry name" value="NPHP3-like_N"/>
</dbReference>
<name>A0A2I1DAV4_ASPC2</name>
<organism evidence="4 5">
    <name type="scientific">Aspergillus campestris (strain IBT 28561)</name>
    <dbReference type="NCBI Taxonomy" id="1392248"/>
    <lineage>
        <taxon>Eukaryota</taxon>
        <taxon>Fungi</taxon>
        <taxon>Dikarya</taxon>
        <taxon>Ascomycota</taxon>
        <taxon>Pezizomycotina</taxon>
        <taxon>Eurotiomycetes</taxon>
        <taxon>Eurotiomycetidae</taxon>
        <taxon>Eurotiales</taxon>
        <taxon>Aspergillaceae</taxon>
        <taxon>Aspergillus</taxon>
        <taxon>Aspergillus subgen. Circumdati</taxon>
    </lineage>
</organism>
<dbReference type="GO" id="GO:0003824">
    <property type="term" value="F:catalytic activity"/>
    <property type="evidence" value="ECO:0007669"/>
    <property type="project" value="InterPro"/>
</dbReference>
<keyword evidence="1" id="KW-0677">Repeat</keyword>
<gene>
    <name evidence="4" type="ORF">P168DRAFT_308956</name>
</gene>
<dbReference type="SUPFAM" id="SSF53167">
    <property type="entry name" value="Purine and uridine phosphorylases"/>
    <property type="match status" value="1"/>
</dbReference>
<accession>A0A2I1DAV4</accession>
<dbReference type="InterPro" id="IPR027417">
    <property type="entry name" value="P-loop_NTPase"/>
</dbReference>
<dbReference type="InterPro" id="IPR000845">
    <property type="entry name" value="Nucleoside_phosphorylase_d"/>
</dbReference>
<keyword evidence="5" id="KW-1185">Reference proteome</keyword>
<evidence type="ECO:0000259" key="3">
    <source>
        <dbReference type="Pfam" id="PF24883"/>
    </source>
</evidence>
<dbReference type="Gene3D" id="3.40.50.1580">
    <property type="entry name" value="Nucleoside phosphorylase domain"/>
    <property type="match status" value="1"/>
</dbReference>
<dbReference type="SUPFAM" id="SSF52540">
    <property type="entry name" value="P-loop containing nucleoside triphosphate hydrolases"/>
    <property type="match status" value="1"/>
</dbReference>
<dbReference type="PANTHER" id="PTHR46082:SF11">
    <property type="entry name" value="AAA+ ATPASE DOMAIN-CONTAINING PROTEIN-RELATED"/>
    <property type="match status" value="1"/>
</dbReference>
<sequence length="703" mass="78325">MREDAQRGFTHEDYTVGWICPLEVELIAALEMLDEEHEGLPQPPSDHNVYNLGSIAGKNVVIAGLWKPGNNAAATVVTQMRMTFPHVRFGLLVGIGGGVPGTTEQGEMPEEGRIHLGDVVVSKPTGIHSGVIQYDHGKAYNGQFERTGALAPPPPVLLQAAQVLAAKRARWRRDPLAENIMRIDTTAPKMSRFRYPGADKDHLYPPEYVHRVRGVSCRQCECDTDQRIIDSLAEEADKDALPLIVVHRGTIASGELVIKDGVVRDRLAQEHGILCFEMEAAGALADFPCLAIRGVSDYCDSHKNDDWHGYAAAAAAAYARELLSHLPIDQVTRLAYVPNLEKLVNFVDDHERQDILEFISTRDEGAVQADTLKQRHKGSGRYLLETEQFRSWVDGSQILFCPGLPGAGKTVMTSIVVDHLQQQFLDTPAVGIAYFFCNFSQQSIITEDTFMACLLKQLVQSMPQIPGAIREYFARYRENKRRRPQLDDIYQWVNLVASQLSRIYIMIDALDECEAEVRTSILSQIFDLQSNCRLSLFATSRLVPDITSQFEQYPWLEIRAHPDDVKSYLSGQIAKLRPFVRKDANLRELIIESIAKAIDGMFLLAKLSIDSLKNKPSVKSIKSALKGLPTGSSAYNQAYQATMERINSQDSQTFAKKVLSWLVCSKERLTLSQLQHALGVEIGSSAFDEENLPDIECLISACA</sequence>
<feature type="non-terminal residue" evidence="4">
    <location>
        <position position="703"/>
    </location>
</feature>
<dbReference type="InterPro" id="IPR035994">
    <property type="entry name" value="Nucleoside_phosphorylase_sf"/>
</dbReference>
<reference evidence="4" key="1">
    <citation type="submission" date="2016-12" db="EMBL/GenBank/DDBJ databases">
        <title>The genomes of Aspergillus section Nigri reveals drivers in fungal speciation.</title>
        <authorList>
            <consortium name="DOE Joint Genome Institute"/>
            <person name="Vesth T.C."/>
            <person name="Nybo J."/>
            <person name="Theobald S."/>
            <person name="Brandl J."/>
            <person name="Frisvad J.C."/>
            <person name="Nielsen K.F."/>
            <person name="Lyhne E.K."/>
            <person name="Kogle M.E."/>
            <person name="Kuo A."/>
            <person name="Riley R."/>
            <person name="Clum A."/>
            <person name="Nolan M."/>
            <person name="Lipzen A."/>
            <person name="Salamov A."/>
            <person name="Henrissat B."/>
            <person name="Wiebenga A."/>
            <person name="De vries R.P."/>
            <person name="Grigoriev I.V."/>
            <person name="Mortensen U.H."/>
            <person name="Andersen M.R."/>
            <person name="Baker S.E."/>
        </authorList>
    </citation>
    <scope>NUCLEOTIDE SEQUENCE</scope>
    <source>
        <strain evidence="4">IBT 28561</strain>
    </source>
</reference>
<evidence type="ECO:0000259" key="2">
    <source>
        <dbReference type="Pfam" id="PF01048"/>
    </source>
</evidence>
<dbReference type="RefSeq" id="XP_024695600.1">
    <property type="nucleotide sequence ID" value="XM_024839249.1"/>
</dbReference>